<feature type="transmembrane region" description="Helical" evidence="2">
    <location>
        <begin position="33"/>
        <end position="53"/>
    </location>
</feature>
<dbReference type="AlphaFoldDB" id="A0A6V7P336"/>
<dbReference type="PANTHER" id="PTHR46741:SF2">
    <property type="entry name" value="RIBOSOMAL PROTEIN L34AE"/>
    <property type="match status" value="1"/>
</dbReference>
<organism evidence="3">
    <name type="scientific">Ananas comosus var. bracteatus</name>
    <name type="common">red pineapple</name>
    <dbReference type="NCBI Taxonomy" id="296719"/>
    <lineage>
        <taxon>Eukaryota</taxon>
        <taxon>Viridiplantae</taxon>
        <taxon>Streptophyta</taxon>
        <taxon>Embryophyta</taxon>
        <taxon>Tracheophyta</taxon>
        <taxon>Spermatophyta</taxon>
        <taxon>Magnoliopsida</taxon>
        <taxon>Liliopsida</taxon>
        <taxon>Poales</taxon>
        <taxon>Bromeliaceae</taxon>
        <taxon>Bromelioideae</taxon>
        <taxon>Ananas</taxon>
    </lineage>
</organism>
<evidence type="ECO:0000256" key="2">
    <source>
        <dbReference type="SAM" id="Phobius"/>
    </source>
</evidence>
<evidence type="ECO:0000313" key="3">
    <source>
        <dbReference type="EMBL" id="CAD1825217.1"/>
    </source>
</evidence>
<protein>
    <recommendedName>
        <fullName evidence="4">Ribosomal protein L34Ae</fullName>
    </recommendedName>
</protein>
<sequence>MEIVTASLCGTHVSSSGEDEPMSGVACRKMFSPLFWITISLVFLISFISRSILRVKSRDKIQREIERCLPAKIEIEEANRMEEPSFSFKFQYQIPEYDNNKASTEEPSIPIAKENELSTATSISNYRFLSEKDFSCFVEQPESVTVSVQESYIETETAAAAAAAVAVASAAAEEEEEEEEASLVHRKRKKENKFDTGFFSSENTLQQLGKEAYTEDKVKDKFWEKGKAINYETNLFSEDEVICKRRFLSEEFVGSGSDSESSMSDGYSVKDIVVDSDSDCFLSEKDFGDRYEHETDATTESSMNFTNFSVDLMDDIQQLEEAQSQSFDVSDAESAFSKSDSAYTNNHYLDESKELNEESRKLDLPSTSSKSSDEDVSESKREDVGEKITKENNERVEESVFQKETQENDAKKPKENQWDDLNDEENDELESLWEHQDLIEQLKMEIKKVRAIGLPTIFEESESPSPKTIEDLKPWRIDKKFLLEDPIDELHKFYKSYRERMRKFDILNYQKMYAIGMSDYLFRSFFTLVLLQNSIWKQFLKIACLKHRISPTKGSPPINGAQKPLLPTLTTILSQNFGHKRKSGDDQSERFVRELRCDLETVYVGQMCLSWEFLRWQYEKARELPESDPYRSHQYNQVAGEFQQFQVLIQRFVEDESFQGPRLPNYVKNRCVLRNLIQVPVVKEDSLKEKMEEQRKGNYSITSDELEDIMEESIRLFWEFVKADKDETPGLLKGLIAPQVELQEPSDYELMMHIHSILQKKEKKLKDLLRTGNCLVKKFKKPKEDRSNQDLFFAQVDLKLVARVLRMPRITNEQLSWCHKKLDKIAFVDRKIRREPSFLLFPC</sequence>
<proteinExistence type="predicted"/>
<evidence type="ECO:0008006" key="4">
    <source>
        <dbReference type="Google" id="ProtNLM"/>
    </source>
</evidence>
<dbReference type="Pfam" id="PF07891">
    <property type="entry name" value="DUF1666"/>
    <property type="match status" value="1"/>
</dbReference>
<keyword evidence="2" id="KW-0472">Membrane</keyword>
<evidence type="ECO:0000256" key="1">
    <source>
        <dbReference type="SAM" id="MobiDB-lite"/>
    </source>
</evidence>
<dbReference type="EMBL" id="LR862144">
    <property type="protein sequence ID" value="CAD1825217.1"/>
    <property type="molecule type" value="Genomic_DNA"/>
</dbReference>
<feature type="compositionally biased region" description="Polar residues" evidence="1">
    <location>
        <begin position="336"/>
        <end position="347"/>
    </location>
</feature>
<dbReference type="InterPro" id="IPR012870">
    <property type="entry name" value="DUF1666"/>
</dbReference>
<reference evidence="3" key="1">
    <citation type="submission" date="2020-07" db="EMBL/GenBank/DDBJ databases">
        <authorList>
            <person name="Lin J."/>
        </authorList>
    </citation>
    <scope>NUCLEOTIDE SEQUENCE</scope>
</reference>
<keyword evidence="2" id="KW-0812">Transmembrane</keyword>
<gene>
    <name evidence="3" type="ORF">CB5_LOCUS8428</name>
</gene>
<name>A0A6V7P336_ANACO</name>
<keyword evidence="2" id="KW-1133">Transmembrane helix</keyword>
<accession>A0A6V7P336</accession>
<feature type="compositionally biased region" description="Basic and acidic residues" evidence="1">
    <location>
        <begin position="348"/>
        <end position="363"/>
    </location>
</feature>
<feature type="region of interest" description="Disordered" evidence="1">
    <location>
        <begin position="321"/>
        <end position="426"/>
    </location>
</feature>
<dbReference type="PANTHER" id="PTHR46741">
    <property type="entry name" value="OS09G0413600 PROTEIN"/>
    <property type="match status" value="1"/>
</dbReference>
<feature type="compositionally biased region" description="Basic and acidic residues" evidence="1">
    <location>
        <begin position="371"/>
        <end position="417"/>
    </location>
</feature>